<evidence type="ECO:0000256" key="3">
    <source>
        <dbReference type="ARBA" id="ARBA00021035"/>
    </source>
</evidence>
<dbReference type="SUPFAM" id="SSF55979">
    <property type="entry name" value="DNA clamp"/>
    <property type="match status" value="2"/>
</dbReference>
<evidence type="ECO:0000256" key="12">
    <source>
        <dbReference type="SAM" id="Coils"/>
    </source>
</evidence>
<dbReference type="STRING" id="313628.LNTAR_16363"/>
<dbReference type="GO" id="GO:0005737">
    <property type="term" value="C:cytoplasm"/>
    <property type="evidence" value="ECO:0007669"/>
    <property type="project" value="UniProtKB-SubCell"/>
</dbReference>
<dbReference type="PANTHER" id="PTHR30478">
    <property type="entry name" value="DNA POLYMERASE III SUBUNIT BETA"/>
    <property type="match status" value="1"/>
</dbReference>
<dbReference type="GO" id="GO:0003677">
    <property type="term" value="F:DNA binding"/>
    <property type="evidence" value="ECO:0007669"/>
    <property type="project" value="UniProtKB-KW"/>
</dbReference>
<dbReference type="Proteomes" id="UP000004947">
    <property type="component" value="Unassembled WGS sequence"/>
</dbReference>
<evidence type="ECO:0000256" key="4">
    <source>
        <dbReference type="ARBA" id="ARBA00022490"/>
    </source>
</evidence>
<evidence type="ECO:0000256" key="10">
    <source>
        <dbReference type="ARBA" id="ARBA00030988"/>
    </source>
</evidence>
<dbReference type="RefSeq" id="WP_007280016.1">
    <property type="nucleotide sequence ID" value="NZ_ABCK01000019.1"/>
</dbReference>
<keyword evidence="7" id="KW-0235">DNA replication</keyword>
<keyword evidence="5" id="KW-0808">Transferase</keyword>
<sequence length="465" mass="52117">MIQFKYNELQQIKTNFARVLSKSSNKFLSQVCVEIFAKGFQLTATNLSETLVYRSKEQGGTPSEFLISPETLKRIVAGMKRGDSVVLRYEEEKLQVKFSNGMSLSYLTIDSVNYPETLSELKSTEGLDASDLIVNYRRAYNTASTDPAKDVLNSIFFDSEAHKLVATDGRRLLNIKTELQVKQDTLIPLTKVLKVSKIFEEESLIKVDHKTIQIANSSWLYQCQQVEGGYPNWRTVVPESYESTIDLSGCELAFFCDTIRQLQSDKGEHSLHWHDNKLIFAVNDESGQRAASIVGAQSNDSPKSFAVDPNFLLDALIAAHGDVQIHLTDASSPICISSSNTQSVIMPKRGSDFKVIKAHIQEKYGAPKAKETSTKTIQQKENPIMNENTEVSAIEEINQTIEHLLEIQAEAKSKADEAHKLIRDSQAGLKSLARQLKAYEKDTLKKLKEYQQTQVLISKLQKVAA</sequence>
<organism evidence="13 14">
    <name type="scientific">Lentisphaera araneosa HTCC2155</name>
    <dbReference type="NCBI Taxonomy" id="313628"/>
    <lineage>
        <taxon>Bacteria</taxon>
        <taxon>Pseudomonadati</taxon>
        <taxon>Lentisphaerota</taxon>
        <taxon>Lentisphaeria</taxon>
        <taxon>Lentisphaerales</taxon>
        <taxon>Lentisphaeraceae</taxon>
        <taxon>Lentisphaera</taxon>
    </lineage>
</organism>
<dbReference type="GO" id="GO:0009360">
    <property type="term" value="C:DNA polymerase III complex"/>
    <property type="evidence" value="ECO:0007669"/>
    <property type="project" value="InterPro"/>
</dbReference>
<dbReference type="eggNOG" id="COG0592">
    <property type="taxonomic scope" value="Bacteria"/>
</dbReference>
<name>A6DQ87_9BACT</name>
<dbReference type="OrthoDB" id="177287at2"/>
<evidence type="ECO:0000313" key="14">
    <source>
        <dbReference type="Proteomes" id="UP000004947"/>
    </source>
</evidence>
<dbReference type="GO" id="GO:0003887">
    <property type="term" value="F:DNA-directed DNA polymerase activity"/>
    <property type="evidence" value="ECO:0007669"/>
    <property type="project" value="UniProtKB-KW"/>
</dbReference>
<keyword evidence="4" id="KW-0963">Cytoplasm</keyword>
<accession>A6DQ87</accession>
<dbReference type="Gene3D" id="3.70.10.10">
    <property type="match status" value="1"/>
</dbReference>
<comment type="caution">
    <text evidence="13">The sequence shown here is derived from an EMBL/GenBank/DDBJ whole genome shotgun (WGS) entry which is preliminary data.</text>
</comment>
<keyword evidence="14" id="KW-1185">Reference proteome</keyword>
<reference evidence="13 14" key="1">
    <citation type="journal article" date="2010" name="J. Bacteriol.">
        <title>Genome sequence of Lentisphaera araneosa HTCC2155T, the type species of the order Lentisphaerales in the phylum Lentisphaerae.</title>
        <authorList>
            <person name="Thrash J.C."/>
            <person name="Cho J.C."/>
            <person name="Vergin K.L."/>
            <person name="Morris R.M."/>
            <person name="Giovannoni S.J."/>
        </authorList>
    </citation>
    <scope>NUCLEOTIDE SEQUENCE [LARGE SCALE GENOMIC DNA]</scope>
    <source>
        <strain evidence="13 14">HTCC2155</strain>
    </source>
</reference>
<protein>
    <recommendedName>
        <fullName evidence="3">Beta sliding clamp</fullName>
    </recommendedName>
    <alternativeName>
        <fullName evidence="11">Beta-clamp processivity factor</fullName>
    </alternativeName>
    <alternativeName>
        <fullName evidence="10">DNA polymerase III beta sliding clamp subunit</fullName>
    </alternativeName>
</protein>
<evidence type="ECO:0000256" key="9">
    <source>
        <dbReference type="ARBA" id="ARBA00023125"/>
    </source>
</evidence>
<evidence type="ECO:0000256" key="8">
    <source>
        <dbReference type="ARBA" id="ARBA00022932"/>
    </source>
</evidence>
<dbReference type="GO" id="GO:0006271">
    <property type="term" value="P:DNA strand elongation involved in DNA replication"/>
    <property type="evidence" value="ECO:0007669"/>
    <property type="project" value="TreeGrafter"/>
</dbReference>
<evidence type="ECO:0000256" key="1">
    <source>
        <dbReference type="ARBA" id="ARBA00004496"/>
    </source>
</evidence>
<keyword evidence="6" id="KW-0548">Nucleotidyltransferase</keyword>
<dbReference type="EMBL" id="ABCK01000019">
    <property type="protein sequence ID" value="EDM26138.1"/>
    <property type="molecule type" value="Genomic_DNA"/>
</dbReference>
<dbReference type="InterPro" id="IPR046938">
    <property type="entry name" value="DNA_clamp_sf"/>
</dbReference>
<keyword evidence="8" id="KW-0239">DNA-directed DNA polymerase</keyword>
<keyword evidence="9" id="KW-0238">DNA-binding</keyword>
<dbReference type="PANTHER" id="PTHR30478:SF0">
    <property type="entry name" value="BETA SLIDING CLAMP"/>
    <property type="match status" value="1"/>
</dbReference>
<comment type="subcellular location">
    <subcellularLocation>
        <location evidence="1">Cytoplasm</location>
    </subcellularLocation>
</comment>
<keyword evidence="12" id="KW-0175">Coiled coil</keyword>
<evidence type="ECO:0000256" key="2">
    <source>
        <dbReference type="ARBA" id="ARBA00010752"/>
    </source>
</evidence>
<gene>
    <name evidence="13" type="ORF">LNTAR_16363</name>
</gene>
<feature type="coiled-coil region" evidence="12">
    <location>
        <begin position="394"/>
        <end position="442"/>
    </location>
</feature>
<proteinExistence type="inferred from homology"/>
<evidence type="ECO:0000313" key="13">
    <source>
        <dbReference type="EMBL" id="EDM26138.1"/>
    </source>
</evidence>
<dbReference type="Gene3D" id="3.10.150.10">
    <property type="entry name" value="DNA Polymerase III, subunit A, domain 2"/>
    <property type="match status" value="1"/>
</dbReference>
<dbReference type="InterPro" id="IPR001001">
    <property type="entry name" value="DNA_polIII_beta"/>
</dbReference>
<evidence type="ECO:0000256" key="11">
    <source>
        <dbReference type="ARBA" id="ARBA00033276"/>
    </source>
</evidence>
<dbReference type="SMART" id="SM00480">
    <property type="entry name" value="POL3Bc"/>
    <property type="match status" value="1"/>
</dbReference>
<evidence type="ECO:0000256" key="6">
    <source>
        <dbReference type="ARBA" id="ARBA00022695"/>
    </source>
</evidence>
<comment type="similarity">
    <text evidence="2">Belongs to the beta sliding clamp family.</text>
</comment>
<dbReference type="AlphaFoldDB" id="A6DQ87"/>
<evidence type="ECO:0000256" key="5">
    <source>
        <dbReference type="ARBA" id="ARBA00022679"/>
    </source>
</evidence>
<evidence type="ECO:0000256" key="7">
    <source>
        <dbReference type="ARBA" id="ARBA00022705"/>
    </source>
</evidence>